<dbReference type="Proteomes" id="UP001230649">
    <property type="component" value="Unassembled WGS sequence"/>
</dbReference>
<accession>A0ACC2WZT3</accession>
<name>A0ACC2WZT3_9TREE</name>
<organism evidence="1 2">
    <name type="scientific">Naganishia adeliensis</name>
    <dbReference type="NCBI Taxonomy" id="92952"/>
    <lineage>
        <taxon>Eukaryota</taxon>
        <taxon>Fungi</taxon>
        <taxon>Dikarya</taxon>
        <taxon>Basidiomycota</taxon>
        <taxon>Agaricomycotina</taxon>
        <taxon>Tremellomycetes</taxon>
        <taxon>Filobasidiales</taxon>
        <taxon>Filobasidiaceae</taxon>
        <taxon>Naganishia</taxon>
    </lineage>
</organism>
<proteinExistence type="predicted"/>
<reference evidence="1" key="1">
    <citation type="submission" date="2023-04" db="EMBL/GenBank/DDBJ databases">
        <title>Draft Genome sequencing of Naganishia species isolated from polar environments using Oxford Nanopore Technology.</title>
        <authorList>
            <person name="Leo P."/>
            <person name="Venkateswaran K."/>
        </authorList>
    </citation>
    <scope>NUCLEOTIDE SEQUENCE</scope>
    <source>
        <strain evidence="1">MNA-CCFEE 5262</strain>
    </source>
</reference>
<protein>
    <submittedName>
        <fullName evidence="1">Uncharacterized protein</fullName>
    </submittedName>
</protein>
<evidence type="ECO:0000313" key="2">
    <source>
        <dbReference type="Proteomes" id="UP001230649"/>
    </source>
</evidence>
<sequence>MTEAIDSTYVRPENGHAHEQNNAEDMHRASGHQKQPSIPGAPPASDSGVIVPAKTQPSVDHSHASTSPSYIQKSGDGEDEDYDPYPYGSAMSPSFIPTAEAIAQAQADQIAILQHHQSAQQPKLQGKGKDLSHVPCRFFKIGGCTAGLACPFSHSLGESESHDSPRAEVETDLSVITVAAGQQKQVCQWFIKGNCRFGHKCALAHVKPGEEYTMDRKNKKAAQQAAQKEKAEKEHNGDSMDEFPPAQVNLDAARRLKSPGKNGRDRERSGSASMAVPIAGAGKQVTAAHGTKLGASYSDKLKAAKGILGESKSSEVSDGSADKPSKKDGLDSSVPVAVPQRKISSVKDTGPAHSISPGSRHRAILSATVNSSALGSSPSQSPFGTSPRPSGASNILAAKLPGPETENFKSRSLSVPGPISVAATMEPYGMPDPIGTPPRDGFRGFLHSGSAALAAGNNLSTSPFSAPGARAAFPASIHTGQRLVGENLVRPPLTSLTHSSDGSLAVHANRIISSSVVGAEFAPMGRDIWGHRTNSFGGSTLSPPVHNKPRLPDRRDSEVFALDDEDDEDNGEDFLPSSLNELLTPRERARRMSRHNSNQQSGSVGISMGWNGTPPTTAGTPQTVEFGSSWDARLNPDHFLNRQAQSAGAAAGGFLQNLWDDSGEDARKSKTSDNSNLMGLNTGDRAIKVPDVAGSTSQSSGLSSMFASRGQRGSLSNSPTHPATAPVSDTGFTLGPSSASVAFLPQFGPRSSTLLETGSRGNHSPSRPSPLHHYTQADGSQLVSNGTSRFAAVPAATAGRGEKLTSGFAAIGQPVVSPTVVALQSHAPGQSLPQGLAAGLSRIHLQPVQRVTATNNTTGVSTSPSGSSSGVQPVGGEFGKAGKPQMGSNALASTGWPSPVKSSLGLQTQGSPADEEDMFEMEG</sequence>
<comment type="caution">
    <text evidence="1">The sequence shown here is derived from an EMBL/GenBank/DDBJ whole genome shotgun (WGS) entry which is preliminary data.</text>
</comment>
<gene>
    <name evidence="1" type="ORF">QFC20_000589</name>
</gene>
<evidence type="ECO:0000313" key="1">
    <source>
        <dbReference type="EMBL" id="KAJ9116656.1"/>
    </source>
</evidence>
<keyword evidence="2" id="KW-1185">Reference proteome</keyword>
<dbReference type="EMBL" id="JASBWS010000003">
    <property type="protein sequence ID" value="KAJ9116656.1"/>
    <property type="molecule type" value="Genomic_DNA"/>
</dbReference>